<dbReference type="RefSeq" id="WP_134436464.1">
    <property type="nucleotide sequence ID" value="NZ_SOML01000006.1"/>
</dbReference>
<dbReference type="PANTHER" id="PTHR39184:SF1">
    <property type="entry name" value="PBSX PHAGE TERMINASE LARGE SUBUNIT"/>
    <property type="match status" value="1"/>
</dbReference>
<dbReference type="OrthoDB" id="9768556at2"/>
<dbReference type="Gene3D" id="3.30.420.280">
    <property type="match status" value="1"/>
</dbReference>
<dbReference type="InterPro" id="IPR035412">
    <property type="entry name" value="Terminase_L_N"/>
</dbReference>
<dbReference type="Pfam" id="PF17288">
    <property type="entry name" value="Terminase_3C"/>
    <property type="match status" value="1"/>
</dbReference>
<reference evidence="3 4" key="1">
    <citation type="submission" date="2019-03" db="EMBL/GenBank/DDBJ databases">
        <title>San Antonio Military Medical Center submission to MRSN (WRAIR), pending publication.</title>
        <authorList>
            <person name="Blyth D.M."/>
            <person name="Mccarthy S.L."/>
            <person name="Schall S.E."/>
            <person name="Stam J.A."/>
            <person name="Ong A.C."/>
            <person name="Mcgann P.T."/>
        </authorList>
    </citation>
    <scope>NUCLEOTIDE SEQUENCE [LARGE SCALE GENOMIC DNA]</scope>
    <source>
        <strain evidence="3 4">MRSN571793</strain>
    </source>
</reference>
<dbReference type="Proteomes" id="UP000297861">
    <property type="component" value="Unassembled WGS sequence"/>
</dbReference>
<dbReference type="InterPro" id="IPR035413">
    <property type="entry name" value="Terminase_L_C"/>
</dbReference>
<gene>
    <name evidence="3" type="ORF">E2605_10885</name>
</gene>
<dbReference type="Pfam" id="PF04466">
    <property type="entry name" value="Terminase_3"/>
    <property type="match status" value="1"/>
</dbReference>
<protein>
    <submittedName>
        <fullName evidence="3">Terminase</fullName>
    </submittedName>
</protein>
<evidence type="ECO:0000259" key="2">
    <source>
        <dbReference type="Pfam" id="PF17288"/>
    </source>
</evidence>
<dbReference type="EMBL" id="SOML01000006">
    <property type="protein sequence ID" value="TFD96090.1"/>
    <property type="molecule type" value="Genomic_DNA"/>
</dbReference>
<dbReference type="Gene3D" id="3.40.50.300">
    <property type="entry name" value="P-loop containing nucleotide triphosphate hydrolases"/>
    <property type="match status" value="1"/>
</dbReference>
<name>A0A4Y8L4X9_9BACT</name>
<evidence type="ECO:0000313" key="3">
    <source>
        <dbReference type="EMBL" id="TFD96090.1"/>
    </source>
</evidence>
<keyword evidence="4" id="KW-1185">Reference proteome</keyword>
<dbReference type="PANTHER" id="PTHR39184">
    <property type="match status" value="1"/>
</dbReference>
<organism evidence="3 4">
    <name type="scientific">Dysgonomonas capnocytophagoides</name>
    <dbReference type="NCBI Taxonomy" id="45254"/>
    <lineage>
        <taxon>Bacteria</taxon>
        <taxon>Pseudomonadati</taxon>
        <taxon>Bacteroidota</taxon>
        <taxon>Bacteroidia</taxon>
        <taxon>Bacteroidales</taxon>
        <taxon>Dysgonomonadaceae</taxon>
        <taxon>Dysgonomonas</taxon>
    </lineage>
</organism>
<sequence>MKVTSVFNRNVDAYNKGVRVIVNKGSTRSSKTWSILQTLCLIAEGSPSPLLISVVSESMPHLKKGCIRDFETMLRTEKNWKHGAWNATDKVYRINDSVIEFFSADQPGKVHGPSRDILFVNECINIPFETYRQLAIRTRKTIFIDFNPSYEFWVDDKVLTRPESLLIHSTYKDNDYLTHAQLSEIESNKTDNEWWQVYGLGQTGSKIGLIMQNWEITDQLPENYKQRWIGMDFGFTNDPTAIIDIRLSEGILWMHELLYAKNYDNIMICNHLEDLQVPHSTPIIADSAEPKSISEIRNQKWTIEAAKKGPDSILAGLSILNRYPKRITQSSTNLISEFRNYRWQTDISGNPLNIPCDRYNHAIDAIRYVALNKLSQKSGFDYFVNK</sequence>
<evidence type="ECO:0000313" key="4">
    <source>
        <dbReference type="Proteomes" id="UP000297861"/>
    </source>
</evidence>
<dbReference type="AlphaFoldDB" id="A0A4Y8L4X9"/>
<proteinExistence type="predicted"/>
<dbReference type="InterPro" id="IPR052380">
    <property type="entry name" value="Viral_DNA_packaging_terminase"/>
</dbReference>
<dbReference type="InterPro" id="IPR027417">
    <property type="entry name" value="P-loop_NTPase"/>
</dbReference>
<dbReference type="STRING" id="1121485.GCA_000426485_00514"/>
<feature type="domain" description="Phage terminase large subunit C-terminal" evidence="2">
    <location>
        <begin position="232"/>
        <end position="368"/>
    </location>
</feature>
<accession>A0A4Y8L4X9</accession>
<feature type="domain" description="Phage terminase large subunit N-terminal" evidence="1">
    <location>
        <begin position="20"/>
        <end position="201"/>
    </location>
</feature>
<evidence type="ECO:0000259" key="1">
    <source>
        <dbReference type="Pfam" id="PF04466"/>
    </source>
</evidence>
<comment type="caution">
    <text evidence="3">The sequence shown here is derived from an EMBL/GenBank/DDBJ whole genome shotgun (WGS) entry which is preliminary data.</text>
</comment>